<organism evidence="1 2">
    <name type="scientific">Pseudomonas chlororaphis</name>
    <dbReference type="NCBI Taxonomy" id="587753"/>
    <lineage>
        <taxon>Bacteria</taxon>
        <taxon>Pseudomonadati</taxon>
        <taxon>Pseudomonadota</taxon>
        <taxon>Gammaproteobacteria</taxon>
        <taxon>Pseudomonadales</taxon>
        <taxon>Pseudomonadaceae</taxon>
        <taxon>Pseudomonas</taxon>
    </lineage>
</organism>
<reference evidence="1 2" key="1">
    <citation type="submission" date="2018-03" db="EMBL/GenBank/DDBJ databases">
        <title>Diversity of phytobeneficial traits revealed by whole-genome analysis of worldwide-isolated phenazine-producing Pseudomonas spp.</title>
        <authorList>
            <person name="Biessy A."/>
            <person name="Novinscak A."/>
            <person name="Blom J."/>
            <person name="Leger G."/>
            <person name="Thomashow L.S."/>
            <person name="Cazorla F.M."/>
            <person name="Josic D."/>
            <person name="Filion M."/>
        </authorList>
    </citation>
    <scope>NUCLEOTIDE SEQUENCE [LARGE SCALE GENOMIC DNA]</scope>
    <source>
        <strain evidence="1 2">B25</strain>
    </source>
</reference>
<sequence length="38" mass="4616">MFTTVAWHQLAARLAVSRERCNRVQPVFYRNNRQLIRN</sequence>
<evidence type="ECO:0000313" key="1">
    <source>
        <dbReference type="EMBL" id="AZE46216.1"/>
    </source>
</evidence>
<name>A0A3G7TJ39_9PSED</name>
<protein>
    <submittedName>
        <fullName evidence="1">Uncharacterized protein</fullName>
    </submittedName>
</protein>
<evidence type="ECO:0000313" key="2">
    <source>
        <dbReference type="Proteomes" id="UP000268048"/>
    </source>
</evidence>
<accession>A0A3G7TJ39</accession>
<dbReference type="EMBL" id="CP027753">
    <property type="protein sequence ID" value="AZE46216.1"/>
    <property type="molecule type" value="Genomic_DNA"/>
</dbReference>
<dbReference type="AlphaFoldDB" id="A0A3G7TJ39"/>
<gene>
    <name evidence="1" type="ORF">C4K04_0514</name>
</gene>
<proteinExistence type="predicted"/>
<dbReference type="Proteomes" id="UP000268048">
    <property type="component" value="Chromosome"/>
</dbReference>